<gene>
    <name evidence="1" type="ORF">TR114623</name>
</gene>
<accession>A0A0X3NTY1</accession>
<protein>
    <submittedName>
        <fullName evidence="1">Uncharacterized protein</fullName>
    </submittedName>
</protein>
<dbReference type="AlphaFoldDB" id="A0A0X3NTY1"/>
<proteinExistence type="predicted"/>
<organism evidence="1">
    <name type="scientific">Schistocephalus solidus</name>
    <name type="common">Tapeworm</name>
    <dbReference type="NCBI Taxonomy" id="70667"/>
    <lineage>
        <taxon>Eukaryota</taxon>
        <taxon>Metazoa</taxon>
        <taxon>Spiralia</taxon>
        <taxon>Lophotrochozoa</taxon>
        <taxon>Platyhelminthes</taxon>
        <taxon>Cestoda</taxon>
        <taxon>Eucestoda</taxon>
        <taxon>Diphyllobothriidea</taxon>
        <taxon>Diphyllobothriidae</taxon>
        <taxon>Schistocephalus</taxon>
    </lineage>
</organism>
<reference evidence="1" key="1">
    <citation type="submission" date="2016-01" db="EMBL/GenBank/DDBJ databases">
        <title>Reference transcriptome for the parasite Schistocephalus solidus: insights into the molecular evolution of parasitism.</title>
        <authorList>
            <person name="Hebert F.O."/>
            <person name="Grambauer S."/>
            <person name="Barber I."/>
            <person name="Landry C.R."/>
            <person name="Aubin-Horth N."/>
        </authorList>
    </citation>
    <scope>NUCLEOTIDE SEQUENCE</scope>
</reference>
<evidence type="ECO:0000313" key="1">
    <source>
        <dbReference type="EMBL" id="JAP43025.1"/>
    </source>
</evidence>
<dbReference type="EMBL" id="GEEE01020200">
    <property type="protein sequence ID" value="JAP43025.1"/>
    <property type="molecule type" value="Transcribed_RNA"/>
</dbReference>
<name>A0A0X3NTY1_SCHSO</name>
<sequence length="130" mass="14112">MTCSGASATGRHRFSVSNTLTFVIQAVPPRQLSLRQHRGANVPPRCAPAHPMSEFCSAHALPGAGASVSNASHLGLNVHPPPLSPPWKSQPSWWTPFMRCPTFAVDIMLYETAFNGVTVCSRHTDSLFCR</sequence>